<sequence length="209" mass="24796">MKKMAFIDMEGVLVPEIWKYISKYFNIPELSVTTREVANYQELMNYRIDILEKNNIKLEQITDIIHNLKPIEGAKEFLEDLHLNKKFEIKIISDCFYEFLNPFFPKIGISSQNAYCHNLEMNENGLIEKVKYSRKKGKHEIIVKYQKENNSMKDSIAIGDAFNDFTMLHLVDHGFLFQPSEEVKRNAPIYFHTMQSYQEVIHYLDELRT</sequence>
<protein>
    <recommendedName>
        <fullName evidence="3">phosphoserine phosphatase</fullName>
        <ecNumber evidence="3">3.1.3.3</ecNumber>
    </recommendedName>
</protein>
<dbReference type="AlphaFoldDB" id="A0A2U3N4E2"/>
<evidence type="ECO:0000256" key="7">
    <source>
        <dbReference type="ARBA" id="ARBA00022842"/>
    </source>
</evidence>
<keyword evidence="4" id="KW-0028">Amino-acid biosynthesis</keyword>
<dbReference type="InterPro" id="IPR023214">
    <property type="entry name" value="HAD_sf"/>
</dbReference>
<dbReference type="GO" id="GO:0036424">
    <property type="term" value="F:L-phosphoserine phosphatase activity"/>
    <property type="evidence" value="ECO:0007669"/>
    <property type="project" value="TreeGrafter"/>
</dbReference>
<keyword evidence="6" id="KW-0378">Hydrolase</keyword>
<dbReference type="GO" id="GO:0005737">
    <property type="term" value="C:cytoplasm"/>
    <property type="evidence" value="ECO:0007669"/>
    <property type="project" value="TreeGrafter"/>
</dbReference>
<evidence type="ECO:0000256" key="8">
    <source>
        <dbReference type="ARBA" id="ARBA00023299"/>
    </source>
</evidence>
<accession>A0A2U3N4E2</accession>
<evidence type="ECO:0000256" key="4">
    <source>
        <dbReference type="ARBA" id="ARBA00022605"/>
    </source>
</evidence>
<comment type="cofactor">
    <cofactor evidence="1">
        <name>Mg(2+)</name>
        <dbReference type="ChEBI" id="CHEBI:18420"/>
    </cofactor>
</comment>
<keyword evidence="8" id="KW-0718">Serine biosynthesis</keyword>
<dbReference type="RefSeq" id="WP_171334559.1">
    <property type="nucleotide sequence ID" value="NZ_OOGT01000341.1"/>
</dbReference>
<dbReference type="NCBIfam" id="NF010109">
    <property type="entry name" value="PRK13582.1"/>
    <property type="match status" value="1"/>
</dbReference>
<comment type="catalytic activity">
    <reaction evidence="10">
        <text>O-phospho-D-serine + H2O = D-serine + phosphate</text>
        <dbReference type="Rhea" id="RHEA:24873"/>
        <dbReference type="ChEBI" id="CHEBI:15377"/>
        <dbReference type="ChEBI" id="CHEBI:35247"/>
        <dbReference type="ChEBI" id="CHEBI:43474"/>
        <dbReference type="ChEBI" id="CHEBI:58680"/>
        <dbReference type="EC" id="3.1.3.3"/>
    </reaction>
</comment>
<dbReference type="PANTHER" id="PTHR43344:SF2">
    <property type="entry name" value="PHOSPHOSERINE PHOSPHATASE"/>
    <property type="match status" value="1"/>
</dbReference>
<reference evidence="12" key="1">
    <citation type="submission" date="2018-03" db="EMBL/GenBank/DDBJ databases">
        <authorList>
            <person name="Blom J."/>
        </authorList>
    </citation>
    <scope>NUCLEOTIDE SEQUENCE [LARGE SCALE GENOMIC DNA]</scope>
    <source>
        <strain evidence="12">KPC-SM-21</strain>
    </source>
</reference>
<evidence type="ECO:0000256" key="1">
    <source>
        <dbReference type="ARBA" id="ARBA00001946"/>
    </source>
</evidence>
<evidence type="ECO:0000256" key="6">
    <source>
        <dbReference type="ARBA" id="ARBA00022801"/>
    </source>
</evidence>
<keyword evidence="5" id="KW-0479">Metal-binding</keyword>
<evidence type="ECO:0000313" key="11">
    <source>
        <dbReference type="EMBL" id="SPL72548.1"/>
    </source>
</evidence>
<proteinExistence type="predicted"/>
<dbReference type="InParanoid" id="A0A2U3N4E2"/>
<dbReference type="InterPro" id="IPR050582">
    <property type="entry name" value="HAD-like_SerB"/>
</dbReference>
<organism evidence="11 12">
    <name type="scientific">Acinetobacter stercoris</name>
    <dbReference type="NCBI Taxonomy" id="2126983"/>
    <lineage>
        <taxon>Bacteria</taxon>
        <taxon>Pseudomonadati</taxon>
        <taxon>Pseudomonadota</taxon>
        <taxon>Gammaproteobacteria</taxon>
        <taxon>Moraxellales</taxon>
        <taxon>Moraxellaceae</taxon>
        <taxon>Acinetobacter</taxon>
    </lineage>
</organism>
<dbReference type="InterPro" id="IPR036412">
    <property type="entry name" value="HAD-like_sf"/>
</dbReference>
<dbReference type="Gene3D" id="3.90.1470.10">
    <property type="entry name" value="thrh gene product, domain 2"/>
    <property type="match status" value="1"/>
</dbReference>
<dbReference type="EC" id="3.1.3.3" evidence="3"/>
<keyword evidence="12" id="KW-1185">Reference proteome</keyword>
<evidence type="ECO:0000256" key="9">
    <source>
        <dbReference type="ARBA" id="ARBA00048138"/>
    </source>
</evidence>
<evidence type="ECO:0000313" key="12">
    <source>
        <dbReference type="Proteomes" id="UP000245974"/>
    </source>
</evidence>
<dbReference type="SUPFAM" id="SSF56784">
    <property type="entry name" value="HAD-like"/>
    <property type="match status" value="1"/>
</dbReference>
<name>A0A2U3N4E2_9GAMM</name>
<gene>
    <name evidence="11" type="ORF">KPC_3726</name>
</gene>
<dbReference type="EMBL" id="OOGT01000341">
    <property type="protein sequence ID" value="SPL72548.1"/>
    <property type="molecule type" value="Genomic_DNA"/>
</dbReference>
<comment type="pathway">
    <text evidence="2">Amino-acid biosynthesis; L-serine biosynthesis; L-serine from 3-phospho-D-glycerate: step 3/3.</text>
</comment>
<dbReference type="NCBIfam" id="TIGR01488">
    <property type="entry name" value="HAD-SF-IB"/>
    <property type="match status" value="1"/>
</dbReference>
<evidence type="ECO:0000256" key="5">
    <source>
        <dbReference type="ARBA" id="ARBA00022723"/>
    </source>
</evidence>
<dbReference type="PANTHER" id="PTHR43344">
    <property type="entry name" value="PHOSPHOSERINE PHOSPHATASE"/>
    <property type="match status" value="1"/>
</dbReference>
<comment type="catalytic activity">
    <reaction evidence="9">
        <text>O-phospho-L-serine + H2O = L-serine + phosphate</text>
        <dbReference type="Rhea" id="RHEA:21208"/>
        <dbReference type="ChEBI" id="CHEBI:15377"/>
        <dbReference type="ChEBI" id="CHEBI:33384"/>
        <dbReference type="ChEBI" id="CHEBI:43474"/>
        <dbReference type="ChEBI" id="CHEBI:57524"/>
        <dbReference type="EC" id="3.1.3.3"/>
    </reaction>
</comment>
<dbReference type="Proteomes" id="UP000245974">
    <property type="component" value="Unassembled WGS sequence"/>
</dbReference>
<dbReference type="Gene3D" id="3.40.50.1000">
    <property type="entry name" value="HAD superfamily/HAD-like"/>
    <property type="match status" value="1"/>
</dbReference>
<dbReference type="GO" id="GO:0006564">
    <property type="term" value="P:L-serine biosynthetic process"/>
    <property type="evidence" value="ECO:0007669"/>
    <property type="project" value="UniProtKB-KW"/>
</dbReference>
<dbReference type="GO" id="GO:0000287">
    <property type="term" value="F:magnesium ion binding"/>
    <property type="evidence" value="ECO:0007669"/>
    <property type="project" value="TreeGrafter"/>
</dbReference>
<evidence type="ECO:0000256" key="3">
    <source>
        <dbReference type="ARBA" id="ARBA00012640"/>
    </source>
</evidence>
<evidence type="ECO:0000256" key="10">
    <source>
        <dbReference type="ARBA" id="ARBA00048523"/>
    </source>
</evidence>
<evidence type="ECO:0000256" key="2">
    <source>
        <dbReference type="ARBA" id="ARBA00005135"/>
    </source>
</evidence>
<keyword evidence="7" id="KW-0460">Magnesium</keyword>